<sequence length="58" mass="7185">SILPCKRRSQDKDDSFFSFLRYSRLKLIRNLRKTNLEHQDYQDSFWHTLKKSFGFETR</sequence>
<feature type="non-terminal residue" evidence="1">
    <location>
        <position position="1"/>
    </location>
</feature>
<dbReference type="EMBL" id="KK117448">
    <property type="protein sequence ID" value="KFM70484.1"/>
    <property type="molecule type" value="Genomic_DNA"/>
</dbReference>
<dbReference type="Proteomes" id="UP000054359">
    <property type="component" value="Unassembled WGS sequence"/>
</dbReference>
<proteinExistence type="predicted"/>
<dbReference type="AlphaFoldDB" id="A0A087TZE5"/>
<name>A0A087TZE5_STEMI</name>
<protein>
    <submittedName>
        <fullName evidence="1">Uncharacterized protein</fullName>
    </submittedName>
</protein>
<keyword evidence="2" id="KW-1185">Reference proteome</keyword>
<gene>
    <name evidence="1" type="ORF">X975_14819</name>
</gene>
<evidence type="ECO:0000313" key="1">
    <source>
        <dbReference type="EMBL" id="KFM70484.1"/>
    </source>
</evidence>
<evidence type="ECO:0000313" key="2">
    <source>
        <dbReference type="Proteomes" id="UP000054359"/>
    </source>
</evidence>
<organism evidence="1 2">
    <name type="scientific">Stegodyphus mimosarum</name>
    <name type="common">African social velvet spider</name>
    <dbReference type="NCBI Taxonomy" id="407821"/>
    <lineage>
        <taxon>Eukaryota</taxon>
        <taxon>Metazoa</taxon>
        <taxon>Ecdysozoa</taxon>
        <taxon>Arthropoda</taxon>
        <taxon>Chelicerata</taxon>
        <taxon>Arachnida</taxon>
        <taxon>Araneae</taxon>
        <taxon>Araneomorphae</taxon>
        <taxon>Entelegynae</taxon>
        <taxon>Eresoidea</taxon>
        <taxon>Eresidae</taxon>
        <taxon>Stegodyphus</taxon>
    </lineage>
</organism>
<accession>A0A087TZE5</accession>
<feature type="non-terminal residue" evidence="1">
    <location>
        <position position="58"/>
    </location>
</feature>
<reference evidence="1 2" key="1">
    <citation type="submission" date="2013-11" db="EMBL/GenBank/DDBJ databases">
        <title>Genome sequencing of Stegodyphus mimosarum.</title>
        <authorList>
            <person name="Bechsgaard J."/>
        </authorList>
    </citation>
    <scope>NUCLEOTIDE SEQUENCE [LARGE SCALE GENOMIC DNA]</scope>
</reference>